<dbReference type="InterPro" id="IPR009075">
    <property type="entry name" value="AcylCo_DH/oxidase_C"/>
</dbReference>
<dbReference type="Gene3D" id="2.40.110.10">
    <property type="entry name" value="Butyryl-CoA Dehydrogenase, subunit A, domain 2"/>
    <property type="match status" value="1"/>
</dbReference>
<evidence type="ECO:0000259" key="7">
    <source>
        <dbReference type="Pfam" id="PF00441"/>
    </source>
</evidence>
<gene>
    <name evidence="10" type="ORF">ACFFRE_00860</name>
</gene>
<evidence type="ECO:0000313" key="10">
    <source>
        <dbReference type="EMBL" id="MFC0080706.1"/>
    </source>
</evidence>
<dbReference type="InterPro" id="IPR009100">
    <property type="entry name" value="AcylCoA_DH/oxidase_NM_dom_sf"/>
</dbReference>
<dbReference type="InterPro" id="IPR006091">
    <property type="entry name" value="Acyl-CoA_Oxase/DH_mid-dom"/>
</dbReference>
<dbReference type="SUPFAM" id="SSF56645">
    <property type="entry name" value="Acyl-CoA dehydrogenase NM domain-like"/>
    <property type="match status" value="1"/>
</dbReference>
<dbReference type="Pfam" id="PF00441">
    <property type="entry name" value="Acyl-CoA_dh_1"/>
    <property type="match status" value="1"/>
</dbReference>
<dbReference type="Proteomes" id="UP001589788">
    <property type="component" value="Unassembled WGS sequence"/>
</dbReference>
<evidence type="ECO:0000256" key="4">
    <source>
        <dbReference type="ARBA" id="ARBA00022827"/>
    </source>
</evidence>
<dbReference type="PANTHER" id="PTHR48083:SF1">
    <property type="entry name" value="DEHYDROGENASE, PUTATIVE (AFU_ORTHOLOGUE AFUA_7G06510)-RELATED"/>
    <property type="match status" value="1"/>
</dbReference>
<name>A0ABV6BZ52_9ACTN</name>
<dbReference type="GO" id="GO:0016491">
    <property type="term" value="F:oxidoreductase activity"/>
    <property type="evidence" value="ECO:0007669"/>
    <property type="project" value="UniProtKB-KW"/>
</dbReference>
<dbReference type="Gene3D" id="1.10.540.10">
    <property type="entry name" value="Acyl-CoA dehydrogenase/oxidase, N-terminal domain"/>
    <property type="match status" value="1"/>
</dbReference>
<dbReference type="InterPro" id="IPR036250">
    <property type="entry name" value="AcylCo_DH-like_C"/>
</dbReference>
<dbReference type="InterPro" id="IPR046373">
    <property type="entry name" value="Acyl-CoA_Oxase/DH_mid-dom_sf"/>
</dbReference>
<dbReference type="EMBL" id="JBHLYQ010000003">
    <property type="protein sequence ID" value="MFC0080706.1"/>
    <property type="molecule type" value="Genomic_DNA"/>
</dbReference>
<dbReference type="RefSeq" id="WP_377787178.1">
    <property type="nucleotide sequence ID" value="NZ_JBHLYQ010000003.1"/>
</dbReference>
<feature type="domain" description="Acyl-CoA oxidase/dehydrogenase middle" evidence="8">
    <location>
        <begin position="121"/>
        <end position="199"/>
    </location>
</feature>
<dbReference type="Pfam" id="PF02770">
    <property type="entry name" value="Acyl-CoA_dh_M"/>
    <property type="match status" value="1"/>
</dbReference>
<protein>
    <submittedName>
        <fullName evidence="10">Acyl-CoA dehydrogenase family protein</fullName>
        <ecNumber evidence="10">1.-.-.-</ecNumber>
    </submittedName>
</protein>
<comment type="caution">
    <text evidence="10">The sequence shown here is derived from an EMBL/GenBank/DDBJ whole genome shotgun (WGS) entry which is preliminary data.</text>
</comment>
<comment type="cofactor">
    <cofactor evidence="1 6">
        <name>FAD</name>
        <dbReference type="ChEBI" id="CHEBI:57692"/>
    </cofactor>
</comment>
<dbReference type="InterPro" id="IPR050741">
    <property type="entry name" value="Acyl-CoA_dehydrogenase"/>
</dbReference>
<evidence type="ECO:0000313" key="11">
    <source>
        <dbReference type="Proteomes" id="UP001589788"/>
    </source>
</evidence>
<dbReference type="Pfam" id="PF02771">
    <property type="entry name" value="Acyl-CoA_dh_N"/>
    <property type="match status" value="1"/>
</dbReference>
<accession>A0ABV6BZ52</accession>
<feature type="domain" description="Acyl-CoA dehydrogenase/oxidase C-terminal" evidence="7">
    <location>
        <begin position="230"/>
        <end position="376"/>
    </location>
</feature>
<evidence type="ECO:0000256" key="2">
    <source>
        <dbReference type="ARBA" id="ARBA00009347"/>
    </source>
</evidence>
<dbReference type="CDD" id="cd00567">
    <property type="entry name" value="ACAD"/>
    <property type="match status" value="1"/>
</dbReference>
<evidence type="ECO:0000259" key="8">
    <source>
        <dbReference type="Pfam" id="PF02770"/>
    </source>
</evidence>
<sequence length="384" mass="41017">MDFQEAEEHALLRQSVAKLAAEYGHQAFTAAARQGTKLDELWRALGEAGLLGVAVPEEFGGGGGGIFELAIVCEELAAAGCPLLLLIVSPAICASIIARCGTPEQRERWLPRFATGELTMAFAITEPDAGSNSHRIAVQARRDGDVYRLSGTKYFISGCDQAEAVLVVARTGTDPATGRARLSLFVVDLAAPGVSLAPIPVEICSPEKQFTVYLDGVAVPADHLVGTEHEGLRQVFVGLNPERITAAALSVGIGRYALEKAAAYARERRVWDVPIGSHQGLAHPLAEAKVHLELARLMMQRAAWCYDHGVEAGEWANMAKLAAADASLECLDRAIQTHGGLGLTRDVGLADLWGLARLLKTAPVSREMVLNFVAQHSLGLPRSY</sequence>
<dbReference type="PANTHER" id="PTHR48083">
    <property type="entry name" value="MEDIUM-CHAIN SPECIFIC ACYL-COA DEHYDROGENASE, MITOCHONDRIAL-RELATED"/>
    <property type="match status" value="1"/>
</dbReference>
<keyword evidence="4 6" id="KW-0274">FAD</keyword>
<dbReference type="PIRSF" id="PIRSF016578">
    <property type="entry name" value="HsaA"/>
    <property type="match status" value="1"/>
</dbReference>
<keyword evidence="5 6" id="KW-0560">Oxidoreductase</keyword>
<proteinExistence type="inferred from homology"/>
<dbReference type="InterPro" id="IPR037069">
    <property type="entry name" value="AcylCoA_DH/ox_N_sf"/>
</dbReference>
<dbReference type="EC" id="1.-.-.-" evidence="10"/>
<evidence type="ECO:0000256" key="3">
    <source>
        <dbReference type="ARBA" id="ARBA00022630"/>
    </source>
</evidence>
<dbReference type="Gene3D" id="1.20.140.10">
    <property type="entry name" value="Butyryl-CoA Dehydrogenase, subunit A, domain 3"/>
    <property type="match status" value="1"/>
</dbReference>
<comment type="similarity">
    <text evidence="2 6">Belongs to the acyl-CoA dehydrogenase family.</text>
</comment>
<organism evidence="10 11">
    <name type="scientific">Aciditerrimonas ferrireducens</name>
    <dbReference type="NCBI Taxonomy" id="667306"/>
    <lineage>
        <taxon>Bacteria</taxon>
        <taxon>Bacillati</taxon>
        <taxon>Actinomycetota</taxon>
        <taxon>Acidimicrobiia</taxon>
        <taxon>Acidimicrobiales</taxon>
        <taxon>Acidimicrobiaceae</taxon>
        <taxon>Aciditerrimonas</taxon>
    </lineage>
</organism>
<dbReference type="InterPro" id="IPR013786">
    <property type="entry name" value="AcylCoA_DH/ox_N"/>
</dbReference>
<evidence type="ECO:0000259" key="9">
    <source>
        <dbReference type="Pfam" id="PF02771"/>
    </source>
</evidence>
<reference evidence="10 11" key="1">
    <citation type="submission" date="2024-09" db="EMBL/GenBank/DDBJ databases">
        <authorList>
            <person name="Sun Q."/>
            <person name="Mori K."/>
        </authorList>
    </citation>
    <scope>NUCLEOTIDE SEQUENCE [LARGE SCALE GENOMIC DNA]</scope>
    <source>
        <strain evidence="10 11">JCM 15389</strain>
    </source>
</reference>
<evidence type="ECO:0000256" key="1">
    <source>
        <dbReference type="ARBA" id="ARBA00001974"/>
    </source>
</evidence>
<dbReference type="SUPFAM" id="SSF47203">
    <property type="entry name" value="Acyl-CoA dehydrogenase C-terminal domain-like"/>
    <property type="match status" value="1"/>
</dbReference>
<keyword evidence="3 6" id="KW-0285">Flavoprotein</keyword>
<keyword evidence="11" id="KW-1185">Reference proteome</keyword>
<evidence type="ECO:0000256" key="5">
    <source>
        <dbReference type="ARBA" id="ARBA00023002"/>
    </source>
</evidence>
<feature type="domain" description="Acyl-CoA dehydrogenase/oxidase N-terminal" evidence="9">
    <location>
        <begin position="7"/>
        <end position="117"/>
    </location>
</feature>
<evidence type="ECO:0000256" key="6">
    <source>
        <dbReference type="RuleBase" id="RU362125"/>
    </source>
</evidence>